<evidence type="ECO:0000313" key="2">
    <source>
        <dbReference type="Proteomes" id="UP000032160"/>
    </source>
</evidence>
<dbReference type="GO" id="GO:0032298">
    <property type="term" value="P:positive regulation of DNA-templated DNA replication initiation"/>
    <property type="evidence" value="ECO:0007669"/>
    <property type="project" value="TreeGrafter"/>
</dbReference>
<proteinExistence type="predicted"/>
<dbReference type="PATRIC" id="fig|1458461.3.peg.2680"/>
<protein>
    <submittedName>
        <fullName evidence="1">DNA polymerase III chi subunit</fullName>
        <ecNumber evidence="1">2.7.7.7</ecNumber>
    </submittedName>
</protein>
<dbReference type="GO" id="GO:0003887">
    <property type="term" value="F:DNA-directed DNA polymerase activity"/>
    <property type="evidence" value="ECO:0007669"/>
    <property type="project" value="UniProtKB-EC"/>
</dbReference>
<keyword evidence="1" id="KW-0548">Nucleotidyltransferase</keyword>
<keyword evidence="1" id="KW-0808">Transferase</keyword>
<dbReference type="EMBL" id="HG966617">
    <property type="protein sequence ID" value="CDO60888.1"/>
    <property type="molecule type" value="Genomic_DNA"/>
</dbReference>
<dbReference type="PANTHER" id="PTHR38767:SF1">
    <property type="entry name" value="DNA POLYMERASE III SUBUNIT CHI"/>
    <property type="match status" value="1"/>
</dbReference>
<dbReference type="EC" id="2.7.7.7" evidence="1"/>
<dbReference type="InterPro" id="IPR036768">
    <property type="entry name" value="PolIII_chi_sf"/>
</dbReference>
<sequence length="149" mass="16451">MSELLFYHLERSTLEAVLPQLLEKTLERGWKAVVRASSAERVSSLDAHLWTYRDDAFLPHGSQGEGHEETQQVLLTTGNENPAAANVLFAVDGAGIDGVDTYQRCVLMFDGGDPDAVAAARVHWKAVKDAGHDATYWQQSQAGRWEKKA</sequence>
<name>X5MAJ0_9HYPH</name>
<dbReference type="OrthoDB" id="9795973at2"/>
<keyword evidence="2" id="KW-1185">Reference proteome</keyword>
<dbReference type="GO" id="GO:0003677">
    <property type="term" value="F:DNA binding"/>
    <property type="evidence" value="ECO:0007669"/>
    <property type="project" value="InterPro"/>
</dbReference>
<dbReference type="KEGG" id="pect:BN1012_Phect2675"/>
<evidence type="ECO:0000313" key="1">
    <source>
        <dbReference type="EMBL" id="CDO60888.1"/>
    </source>
</evidence>
<reference evidence="1 2" key="1">
    <citation type="journal article" date="2014" name="Front. Genet.">
        <title>Genome and metabolic network of "Candidatus Phaeomarinobacter ectocarpi" Ec32, a new candidate genus of Alphaproteobacteria frequently associated with brown algae.</title>
        <authorList>
            <person name="Dittami S.M."/>
            <person name="Barbeyron T."/>
            <person name="Boyen C."/>
            <person name="Cambefort J."/>
            <person name="Collet G."/>
            <person name="Delage L."/>
            <person name="Gobet A."/>
            <person name="Groisillier A."/>
            <person name="Leblanc C."/>
            <person name="Michel G."/>
            <person name="Scornet D."/>
            <person name="Siegel A."/>
            <person name="Tapia J.E."/>
            <person name="Tonon T."/>
        </authorList>
    </citation>
    <scope>NUCLEOTIDE SEQUENCE [LARGE SCALE GENOMIC DNA]</scope>
    <source>
        <strain evidence="1 2">Ec32</strain>
    </source>
</reference>
<dbReference type="Proteomes" id="UP000032160">
    <property type="component" value="Chromosome I"/>
</dbReference>
<gene>
    <name evidence="1" type="ORF">BN1012_Phect2675</name>
</gene>
<dbReference type="Pfam" id="PF04364">
    <property type="entry name" value="DNA_pol3_chi"/>
    <property type="match status" value="1"/>
</dbReference>
<dbReference type="PANTHER" id="PTHR38767">
    <property type="entry name" value="DNA POLYMERASE III SUBUNIT CHI"/>
    <property type="match status" value="1"/>
</dbReference>
<accession>X5MAJ0</accession>
<dbReference type="NCBIfam" id="NF004347">
    <property type="entry name" value="PRK05728.1-4"/>
    <property type="match status" value="1"/>
</dbReference>
<dbReference type="HOGENOM" id="CLU_131584_4_0_5"/>
<dbReference type="STRING" id="1458461.BN1012_Phect2675"/>
<dbReference type="RefSeq" id="WP_043948825.1">
    <property type="nucleotide sequence ID" value="NZ_HG966617.1"/>
</dbReference>
<dbReference type="AlphaFoldDB" id="X5MAJ0"/>
<dbReference type="InterPro" id="IPR007459">
    <property type="entry name" value="DNA_pol3_chi"/>
</dbReference>
<dbReference type="SUPFAM" id="SSF102400">
    <property type="entry name" value="DNA polymerase III chi subunit"/>
    <property type="match status" value="1"/>
</dbReference>
<dbReference type="Gene3D" id="3.40.50.10110">
    <property type="entry name" value="DNA polymerase III subunit chi"/>
    <property type="match status" value="1"/>
</dbReference>
<organism evidence="1 2">
    <name type="scientific">Candidatus Phaeomarinibacter ectocarpi</name>
    <dbReference type="NCBI Taxonomy" id="1458461"/>
    <lineage>
        <taxon>Bacteria</taxon>
        <taxon>Pseudomonadati</taxon>
        <taxon>Pseudomonadota</taxon>
        <taxon>Alphaproteobacteria</taxon>
        <taxon>Hyphomicrobiales</taxon>
        <taxon>Parvibaculaceae</taxon>
        <taxon>Candidatus Phaeomarinibacter</taxon>
    </lineage>
</organism>
<dbReference type="GO" id="GO:0006260">
    <property type="term" value="P:DNA replication"/>
    <property type="evidence" value="ECO:0007669"/>
    <property type="project" value="InterPro"/>
</dbReference>